<feature type="signal peptide" evidence="1">
    <location>
        <begin position="1"/>
        <end position="16"/>
    </location>
</feature>
<keyword evidence="1" id="KW-0732">Signal</keyword>
<dbReference type="RefSeq" id="XP_005785989.1">
    <property type="nucleotide sequence ID" value="XM_005785932.1"/>
</dbReference>
<dbReference type="AlphaFoldDB" id="A0A0D3KCS5"/>
<dbReference type="GeneID" id="17278830"/>
<dbReference type="KEGG" id="ehx:EMIHUDRAFT_229475"/>
<reference evidence="3" key="1">
    <citation type="journal article" date="2013" name="Nature">
        <title>Pan genome of the phytoplankton Emiliania underpins its global distribution.</title>
        <authorList>
            <person name="Read B.A."/>
            <person name="Kegel J."/>
            <person name="Klute M.J."/>
            <person name="Kuo A."/>
            <person name="Lefebvre S.C."/>
            <person name="Maumus F."/>
            <person name="Mayer C."/>
            <person name="Miller J."/>
            <person name="Monier A."/>
            <person name="Salamov A."/>
            <person name="Young J."/>
            <person name="Aguilar M."/>
            <person name="Claverie J.M."/>
            <person name="Frickenhaus S."/>
            <person name="Gonzalez K."/>
            <person name="Herman E.K."/>
            <person name="Lin Y.C."/>
            <person name="Napier J."/>
            <person name="Ogata H."/>
            <person name="Sarno A.F."/>
            <person name="Shmutz J."/>
            <person name="Schroeder D."/>
            <person name="de Vargas C."/>
            <person name="Verret F."/>
            <person name="von Dassow P."/>
            <person name="Valentin K."/>
            <person name="Van de Peer Y."/>
            <person name="Wheeler G."/>
            <person name="Dacks J.B."/>
            <person name="Delwiche C.F."/>
            <person name="Dyhrman S.T."/>
            <person name="Glockner G."/>
            <person name="John U."/>
            <person name="Richards T."/>
            <person name="Worden A.Z."/>
            <person name="Zhang X."/>
            <person name="Grigoriev I.V."/>
            <person name="Allen A.E."/>
            <person name="Bidle K."/>
            <person name="Borodovsky M."/>
            <person name="Bowler C."/>
            <person name="Brownlee C."/>
            <person name="Cock J.M."/>
            <person name="Elias M."/>
            <person name="Gladyshev V.N."/>
            <person name="Groth M."/>
            <person name="Guda C."/>
            <person name="Hadaegh A."/>
            <person name="Iglesias-Rodriguez M.D."/>
            <person name="Jenkins J."/>
            <person name="Jones B.M."/>
            <person name="Lawson T."/>
            <person name="Leese F."/>
            <person name="Lindquist E."/>
            <person name="Lobanov A."/>
            <person name="Lomsadze A."/>
            <person name="Malik S.B."/>
            <person name="Marsh M.E."/>
            <person name="Mackinder L."/>
            <person name="Mock T."/>
            <person name="Mueller-Roeber B."/>
            <person name="Pagarete A."/>
            <person name="Parker M."/>
            <person name="Probert I."/>
            <person name="Quesneville H."/>
            <person name="Raines C."/>
            <person name="Rensing S.A."/>
            <person name="Riano-Pachon D.M."/>
            <person name="Richier S."/>
            <person name="Rokitta S."/>
            <person name="Shiraiwa Y."/>
            <person name="Soanes D.M."/>
            <person name="van der Giezen M."/>
            <person name="Wahlund T.M."/>
            <person name="Williams B."/>
            <person name="Wilson W."/>
            <person name="Wolfe G."/>
            <person name="Wurch L.L."/>
        </authorList>
    </citation>
    <scope>NUCLEOTIDE SEQUENCE</scope>
</reference>
<dbReference type="SUPFAM" id="SSF51126">
    <property type="entry name" value="Pectin lyase-like"/>
    <property type="match status" value="2"/>
</dbReference>
<evidence type="ECO:0000313" key="3">
    <source>
        <dbReference type="Proteomes" id="UP000013827"/>
    </source>
</evidence>
<dbReference type="PaxDb" id="2903-EOD33560"/>
<name>A0A0D3KCS5_EMIH1</name>
<evidence type="ECO:0008006" key="4">
    <source>
        <dbReference type="Google" id="ProtNLM"/>
    </source>
</evidence>
<dbReference type="EnsemblProtists" id="EOD33560">
    <property type="protein sequence ID" value="EOD33560"/>
    <property type="gene ID" value="EMIHUDRAFT_229475"/>
</dbReference>
<feature type="chain" id="PRO_5044291767" description="Right handed beta helix domain-containing protein" evidence="1">
    <location>
        <begin position="17"/>
        <end position="551"/>
    </location>
</feature>
<organism evidence="2 3">
    <name type="scientific">Emiliania huxleyi (strain CCMP1516)</name>
    <dbReference type="NCBI Taxonomy" id="280463"/>
    <lineage>
        <taxon>Eukaryota</taxon>
        <taxon>Haptista</taxon>
        <taxon>Haptophyta</taxon>
        <taxon>Prymnesiophyceae</taxon>
        <taxon>Isochrysidales</taxon>
        <taxon>Noelaerhabdaceae</taxon>
        <taxon>Emiliania</taxon>
    </lineage>
</organism>
<evidence type="ECO:0000256" key="1">
    <source>
        <dbReference type="SAM" id="SignalP"/>
    </source>
</evidence>
<dbReference type="STRING" id="2903.R1F3T8"/>
<reference evidence="2" key="2">
    <citation type="submission" date="2024-10" db="UniProtKB">
        <authorList>
            <consortium name="EnsemblProtists"/>
        </authorList>
    </citation>
    <scope>IDENTIFICATION</scope>
</reference>
<dbReference type="Proteomes" id="UP000013827">
    <property type="component" value="Unassembled WGS sequence"/>
</dbReference>
<protein>
    <recommendedName>
        <fullName evidence="4">Right handed beta helix domain-containing protein</fullName>
    </recommendedName>
</protein>
<dbReference type="InterPro" id="IPR011050">
    <property type="entry name" value="Pectin_lyase_fold/virulence"/>
</dbReference>
<proteinExistence type="predicted"/>
<dbReference type="Gene3D" id="2.160.20.20">
    <property type="match status" value="1"/>
</dbReference>
<dbReference type="InterPro" id="IPR012332">
    <property type="entry name" value="Autotransporter_pectin_lyase_C"/>
</dbReference>
<keyword evidence="3" id="KW-1185">Reference proteome</keyword>
<accession>A0A0D3KCS5</accession>
<dbReference type="HOGENOM" id="CLU_494723_0_0_1"/>
<evidence type="ECO:0000313" key="2">
    <source>
        <dbReference type="EnsemblProtists" id="EOD33560"/>
    </source>
</evidence>
<sequence>MLFVIALALTTYEIFSVNELRDSIQRANTSTLSLLLAEHATYRLGGSPLEIHGRLRVQISGREGTVVDAAGLSRAFIVAGGGSLELRSLSVIRGVANASDTDGGGGCVVVRPDSALRATDVLFSECAAVTQERGWMAAAGHTMARNALADFNIRGGADGGGTDAQGGAIASHGGTIWLEGCTLRNASALDGGAIFVWGGSLLIEHSRFLDSSAAREAGCIAILEGAAADVRNATLRGCSAGGDGGGIFAADGAQMECTAEGSGGALALDGAFVEVHRSELRACMALESGGGVWAFSGMVSASDLRLQGCGAEEDGGGMYLLHASARLLRTNIEGCAAGRSGDGDGDGGGLAVHGGTLTASEVRVVRCSSVRDGGGMHIGSGALVVLTASLLANSSILRCHSRLYGTAYVEGIPTPSRGSELAPRSAEGRDRPSAVGNLTLSHGSELADCDGHDMGLSGSSEDSRRGGVLWIRHGGVARLLRSRVADNRVYDLSAPKTFFAVASVDAGARLEVFHSLFENNSITSVTDDGDAAGARLRPARAPEMEGDRSRL</sequence>